<protein>
    <submittedName>
        <fullName evidence="1">9029_t:CDS:1</fullName>
    </submittedName>
</protein>
<reference evidence="1" key="1">
    <citation type="submission" date="2021-06" db="EMBL/GenBank/DDBJ databases">
        <authorList>
            <person name="Kallberg Y."/>
            <person name="Tangrot J."/>
            <person name="Rosling A."/>
        </authorList>
    </citation>
    <scope>NUCLEOTIDE SEQUENCE</scope>
    <source>
        <strain evidence="1">IA702</strain>
    </source>
</reference>
<dbReference type="OrthoDB" id="2388139at2759"/>
<dbReference type="SUPFAM" id="SSF52047">
    <property type="entry name" value="RNI-like"/>
    <property type="match status" value="1"/>
</dbReference>
<dbReference type="Proteomes" id="UP000789572">
    <property type="component" value="Unassembled WGS sequence"/>
</dbReference>
<dbReference type="Gene3D" id="3.80.10.10">
    <property type="entry name" value="Ribonuclease Inhibitor"/>
    <property type="match status" value="1"/>
</dbReference>
<evidence type="ECO:0000313" key="2">
    <source>
        <dbReference type="Proteomes" id="UP000789572"/>
    </source>
</evidence>
<name>A0A9N9D189_9GLOM</name>
<sequence length="356" mass="41936">MIKDFPLEVLHRIFCYLDNRDTWSDIYNRLITEQIPLDSDENEPIWQSHRSSYRDLYHCALVNRQWCQRAMPILWNRPFFHYDTVDSAMPNVLRTYVSFLTDADNSLLRENDLDVPYAIRRPMFDYPSFVKHLNLWELIMACESWRNWGNKLALVVRIMLGLFKRRGIELTSLLLPLDIWYEEKHEEAICVIVEDEFTEMIAPIRYLEMSKLTNIGKLACGLAQTCYNLEHINLSDLKGSYSSRYVNQLIKSQKQLISFYMINGASRVESSLFNQAKSLRDVRLHSTDFQDSDAWHSLATLTMLERLDIVDCENITVLMVEPLLNETLPYLKQVNVTGGRTPKCRELEEWARRMCV</sequence>
<proteinExistence type="predicted"/>
<accession>A0A9N9D189</accession>
<comment type="caution">
    <text evidence="1">The sequence shown here is derived from an EMBL/GenBank/DDBJ whole genome shotgun (WGS) entry which is preliminary data.</text>
</comment>
<evidence type="ECO:0000313" key="1">
    <source>
        <dbReference type="EMBL" id="CAG8623857.1"/>
    </source>
</evidence>
<dbReference type="AlphaFoldDB" id="A0A9N9D189"/>
<dbReference type="InterPro" id="IPR032675">
    <property type="entry name" value="LRR_dom_sf"/>
</dbReference>
<organism evidence="1 2">
    <name type="scientific">Paraglomus occultum</name>
    <dbReference type="NCBI Taxonomy" id="144539"/>
    <lineage>
        <taxon>Eukaryota</taxon>
        <taxon>Fungi</taxon>
        <taxon>Fungi incertae sedis</taxon>
        <taxon>Mucoromycota</taxon>
        <taxon>Glomeromycotina</taxon>
        <taxon>Glomeromycetes</taxon>
        <taxon>Paraglomerales</taxon>
        <taxon>Paraglomeraceae</taxon>
        <taxon>Paraglomus</taxon>
    </lineage>
</organism>
<gene>
    <name evidence="1" type="ORF">POCULU_LOCUS8555</name>
</gene>
<keyword evidence="2" id="KW-1185">Reference proteome</keyword>
<dbReference type="EMBL" id="CAJVPJ010002541">
    <property type="protein sequence ID" value="CAG8623857.1"/>
    <property type="molecule type" value="Genomic_DNA"/>
</dbReference>